<dbReference type="Gene3D" id="1.10.287.2720">
    <property type="match status" value="1"/>
</dbReference>
<dbReference type="OrthoDB" id="14833at2759"/>
<dbReference type="Gene3D" id="2.40.160.120">
    <property type="match status" value="1"/>
</dbReference>
<dbReference type="GO" id="GO:0016020">
    <property type="term" value="C:membrane"/>
    <property type="evidence" value="ECO:0007669"/>
    <property type="project" value="TreeGrafter"/>
</dbReference>
<dbReference type="PANTHER" id="PTHR10972">
    <property type="entry name" value="OXYSTEROL-BINDING PROTEIN-RELATED"/>
    <property type="match status" value="1"/>
</dbReference>
<organism evidence="4 5">
    <name type="scientific">Cudoniella acicularis</name>
    <dbReference type="NCBI Taxonomy" id="354080"/>
    <lineage>
        <taxon>Eukaryota</taxon>
        <taxon>Fungi</taxon>
        <taxon>Dikarya</taxon>
        <taxon>Ascomycota</taxon>
        <taxon>Pezizomycotina</taxon>
        <taxon>Leotiomycetes</taxon>
        <taxon>Helotiales</taxon>
        <taxon>Tricladiaceae</taxon>
        <taxon>Cudoniella</taxon>
    </lineage>
</organism>
<dbReference type="PROSITE" id="PS01013">
    <property type="entry name" value="OSBP"/>
    <property type="match status" value="1"/>
</dbReference>
<dbReference type="FunFam" id="2.40.160.120:FF:000010">
    <property type="entry name" value="Oxysterol-binding protein homolog 4"/>
    <property type="match status" value="1"/>
</dbReference>
<dbReference type="AlphaFoldDB" id="A0A8H4QS47"/>
<dbReference type="Pfam" id="PF01237">
    <property type="entry name" value="Oxysterol_BP"/>
    <property type="match status" value="1"/>
</dbReference>
<evidence type="ECO:0000256" key="1">
    <source>
        <dbReference type="ARBA" id="ARBA00008842"/>
    </source>
</evidence>
<protein>
    <recommendedName>
        <fullName evidence="6">Oxysterol-binding protein</fullName>
    </recommendedName>
</protein>
<dbReference type="GO" id="GO:0008142">
    <property type="term" value="F:oxysterol binding"/>
    <property type="evidence" value="ECO:0007669"/>
    <property type="project" value="TreeGrafter"/>
</dbReference>
<keyword evidence="5" id="KW-1185">Reference proteome</keyword>
<feature type="region of interest" description="Disordered" evidence="3">
    <location>
        <begin position="399"/>
        <end position="424"/>
    </location>
</feature>
<evidence type="ECO:0000313" key="5">
    <source>
        <dbReference type="Proteomes" id="UP000566819"/>
    </source>
</evidence>
<dbReference type="GO" id="GO:0120009">
    <property type="term" value="P:intermembrane lipid transfer"/>
    <property type="evidence" value="ECO:0007669"/>
    <property type="project" value="UniProtKB-ARBA"/>
</dbReference>
<comment type="similarity">
    <text evidence="1 2">Belongs to the OSBP family.</text>
</comment>
<dbReference type="InterPro" id="IPR037239">
    <property type="entry name" value="OSBP_sf"/>
</dbReference>
<dbReference type="PANTHER" id="PTHR10972:SF184">
    <property type="entry name" value="OXYSTEROL-BINDING PROTEIN HOMOLOG 4-RELATED"/>
    <property type="match status" value="1"/>
</dbReference>
<dbReference type="EMBL" id="JAAMPI010002288">
    <property type="protein sequence ID" value="KAF4615861.1"/>
    <property type="molecule type" value="Genomic_DNA"/>
</dbReference>
<evidence type="ECO:0000313" key="4">
    <source>
        <dbReference type="EMBL" id="KAF4615861.1"/>
    </source>
</evidence>
<dbReference type="Proteomes" id="UP000566819">
    <property type="component" value="Unassembled WGS sequence"/>
</dbReference>
<gene>
    <name evidence="4" type="ORF">G7Y89_g15254</name>
</gene>
<dbReference type="InterPro" id="IPR018494">
    <property type="entry name" value="Oxysterol-bd_CS"/>
</dbReference>
<reference evidence="4 5" key="1">
    <citation type="submission" date="2020-03" db="EMBL/GenBank/DDBJ databases">
        <title>Draft Genome Sequence of Cudoniella acicularis.</title>
        <authorList>
            <person name="Buettner E."/>
            <person name="Kellner H."/>
        </authorList>
    </citation>
    <scope>NUCLEOTIDE SEQUENCE [LARGE SCALE GENOMIC DNA]</scope>
    <source>
        <strain evidence="4 5">DSM 108380</strain>
    </source>
</reference>
<evidence type="ECO:0000256" key="2">
    <source>
        <dbReference type="RuleBase" id="RU003844"/>
    </source>
</evidence>
<sequence>MSFTNNCENEKLPQQHRSAWFSFIKSIATFKGDLSSITAPPFLLSPQSITEYSAYWAEHPTLFVAPAHEDDPQKRALSVLKWFLSTLKQQHNNKDENGKKKKMKPLNPFLGELFLGKWVDEAGTTELVSEQVSHHPPATAFNLWNDEHGVRLQGHIAPKVYFSGTVNIDRKGYGVLHIDKYDEDHLVTMPKVHVEGLMTGSLCPELSGTSYIRSSSGYTTKIEYSSKGWLSGKQNSFTATIFHDDKENEPIYVAEGVWSDKYTIKECKTQKVLETFDISTIPRPPLQVAPLEHQHPLESRRAWKHVVEAINKGDIFAVGHHKSKIENEQRALRKLEKGEEREFPRRYFTRVKEDPVAEKLSEGLKGTSMKGEMDAHHMVWLWDETKYQRIQENLRNGVKSPTHARFDSGVSGMRITDTQEDVKA</sequence>
<evidence type="ECO:0000256" key="3">
    <source>
        <dbReference type="SAM" id="MobiDB-lite"/>
    </source>
</evidence>
<dbReference type="GO" id="GO:0005829">
    <property type="term" value="C:cytosol"/>
    <property type="evidence" value="ECO:0007669"/>
    <property type="project" value="TreeGrafter"/>
</dbReference>
<name>A0A8H4QS47_9HELO</name>
<dbReference type="Gene3D" id="3.30.70.3490">
    <property type="match status" value="1"/>
</dbReference>
<comment type="caution">
    <text evidence="4">The sequence shown here is derived from an EMBL/GenBank/DDBJ whole genome shotgun (WGS) entry which is preliminary data.</text>
</comment>
<dbReference type="SUPFAM" id="SSF144000">
    <property type="entry name" value="Oxysterol-binding protein-like"/>
    <property type="match status" value="1"/>
</dbReference>
<evidence type="ECO:0008006" key="6">
    <source>
        <dbReference type="Google" id="ProtNLM"/>
    </source>
</evidence>
<dbReference type="Gene3D" id="6.10.250.1430">
    <property type="match status" value="1"/>
</dbReference>
<dbReference type="InterPro" id="IPR000648">
    <property type="entry name" value="Oxysterol-bd"/>
</dbReference>
<proteinExistence type="inferred from homology"/>
<accession>A0A8H4QS47</accession>